<dbReference type="Pfam" id="PF07690">
    <property type="entry name" value="MFS_1"/>
    <property type="match status" value="2"/>
</dbReference>
<dbReference type="Proteomes" id="UP000190675">
    <property type="component" value="Chromosome I"/>
</dbReference>
<evidence type="ECO:0000256" key="4">
    <source>
        <dbReference type="SAM" id="Phobius"/>
    </source>
</evidence>
<feature type="transmembrane region" description="Helical" evidence="4">
    <location>
        <begin position="340"/>
        <end position="362"/>
    </location>
</feature>
<dbReference type="PANTHER" id="PTHR43129:SF1">
    <property type="entry name" value="FOSMIDOMYCIN RESISTANCE PROTEIN"/>
    <property type="match status" value="1"/>
</dbReference>
<feature type="transmembrane region" description="Helical" evidence="4">
    <location>
        <begin position="306"/>
        <end position="328"/>
    </location>
</feature>
<dbReference type="InterPro" id="IPR036259">
    <property type="entry name" value="MFS_trans_sf"/>
</dbReference>
<dbReference type="PANTHER" id="PTHR43129">
    <property type="entry name" value="FOSMIDOMYCIN RESISTANCE PROTEIN"/>
    <property type="match status" value="1"/>
</dbReference>
<feature type="transmembrane region" description="Helical" evidence="4">
    <location>
        <begin position="87"/>
        <end position="117"/>
    </location>
</feature>
<protein>
    <submittedName>
        <fullName evidence="6">Cyanate permease</fullName>
    </submittedName>
</protein>
<dbReference type="RefSeq" id="WP_079566022.1">
    <property type="nucleotide sequence ID" value="NZ_LT670818.1"/>
</dbReference>
<feature type="transmembrane region" description="Helical" evidence="4">
    <location>
        <begin position="217"/>
        <end position="242"/>
    </location>
</feature>
<dbReference type="Gene3D" id="1.20.1250.20">
    <property type="entry name" value="MFS general substrate transporter like domains"/>
    <property type="match status" value="1"/>
</dbReference>
<sequence>MTALDANGRKAAARTVARGRTLWTACAAHALHDGYTDLIYLLLPVWQAEFGLGYGALAFLRGLAAATMAGLQVPAGRAAERLGGRTTLALGTVLAAIGYLLAGYSAGLAGLCVALVVTGCGLSTQHPIASAAVSRAYQDDARGPLGTYNFAGDVGKAAIPGGASLLLVMMSWHQMVWFLAALGAVVAVAVAVFFPANLRPVSLGKKAEGRASGAHGGFPLLLAIGILDSSVRMGFLTFLPFLLKEQGASLSTIGSALALVFIGGAAGKFACGWLGARFGVLATVLVTEAGTAAAILSVLVLPLVPVLALLPVVGLMLNGTSSVLYGTVPELAPSGRTDRAFAIFYTGTIGAGAIAPILFGILGDAVGSHGAMMATAITAAAILPLAIALSPRLAAKASAHAPVTPAD</sequence>
<dbReference type="OrthoDB" id="8894129at2"/>
<feature type="transmembrane region" description="Helical" evidence="4">
    <location>
        <begin position="278"/>
        <end position="300"/>
    </location>
</feature>
<accession>A0A1M5JHY4</accession>
<dbReference type="InterPro" id="IPR020846">
    <property type="entry name" value="MFS_dom"/>
</dbReference>
<feature type="transmembrane region" description="Helical" evidence="4">
    <location>
        <begin position="175"/>
        <end position="196"/>
    </location>
</feature>
<keyword evidence="3 4" id="KW-0472">Membrane</keyword>
<dbReference type="SUPFAM" id="SSF103473">
    <property type="entry name" value="MFS general substrate transporter"/>
    <property type="match status" value="1"/>
</dbReference>
<evidence type="ECO:0000259" key="5">
    <source>
        <dbReference type="PROSITE" id="PS50850"/>
    </source>
</evidence>
<dbReference type="InterPro" id="IPR011701">
    <property type="entry name" value="MFS"/>
</dbReference>
<evidence type="ECO:0000313" key="7">
    <source>
        <dbReference type="Proteomes" id="UP000190675"/>
    </source>
</evidence>
<keyword evidence="2 4" id="KW-1133">Transmembrane helix</keyword>
<name>A0A1M5JHY4_9BRAD</name>
<dbReference type="GO" id="GO:0022857">
    <property type="term" value="F:transmembrane transporter activity"/>
    <property type="evidence" value="ECO:0007669"/>
    <property type="project" value="InterPro"/>
</dbReference>
<feature type="domain" description="Major facilitator superfamily (MFS) profile" evidence="5">
    <location>
        <begin position="21"/>
        <end position="394"/>
    </location>
</feature>
<evidence type="ECO:0000256" key="2">
    <source>
        <dbReference type="ARBA" id="ARBA00022989"/>
    </source>
</evidence>
<proteinExistence type="predicted"/>
<evidence type="ECO:0000256" key="3">
    <source>
        <dbReference type="ARBA" id="ARBA00023136"/>
    </source>
</evidence>
<keyword evidence="1 4" id="KW-0812">Transmembrane</keyword>
<feature type="transmembrane region" description="Helical" evidence="4">
    <location>
        <begin position="248"/>
        <end position="266"/>
    </location>
</feature>
<dbReference type="EMBL" id="LT670818">
    <property type="protein sequence ID" value="SHG40015.1"/>
    <property type="molecule type" value="Genomic_DNA"/>
</dbReference>
<evidence type="ECO:0000256" key="1">
    <source>
        <dbReference type="ARBA" id="ARBA00022692"/>
    </source>
</evidence>
<dbReference type="PROSITE" id="PS50850">
    <property type="entry name" value="MFS"/>
    <property type="match status" value="1"/>
</dbReference>
<reference evidence="6 7" key="1">
    <citation type="submission" date="2016-11" db="EMBL/GenBank/DDBJ databases">
        <authorList>
            <person name="Jaros S."/>
            <person name="Januszkiewicz K."/>
            <person name="Wedrychowicz H."/>
        </authorList>
    </citation>
    <scope>NUCLEOTIDE SEQUENCE [LARGE SCALE GENOMIC DNA]</scope>
    <source>
        <strain evidence="6 7">GAS242</strain>
    </source>
</reference>
<dbReference type="AlphaFoldDB" id="A0A1M5JHY4"/>
<gene>
    <name evidence="6" type="ORF">SAMN05444169_2234</name>
</gene>
<dbReference type="GO" id="GO:0005886">
    <property type="term" value="C:plasma membrane"/>
    <property type="evidence" value="ECO:0007669"/>
    <property type="project" value="TreeGrafter"/>
</dbReference>
<feature type="transmembrane region" description="Helical" evidence="4">
    <location>
        <begin position="368"/>
        <end position="389"/>
    </location>
</feature>
<organism evidence="6 7">
    <name type="scientific">Bradyrhizobium erythrophlei</name>
    <dbReference type="NCBI Taxonomy" id="1437360"/>
    <lineage>
        <taxon>Bacteria</taxon>
        <taxon>Pseudomonadati</taxon>
        <taxon>Pseudomonadota</taxon>
        <taxon>Alphaproteobacteria</taxon>
        <taxon>Hyphomicrobiales</taxon>
        <taxon>Nitrobacteraceae</taxon>
        <taxon>Bradyrhizobium</taxon>
    </lineage>
</organism>
<evidence type="ECO:0000313" key="6">
    <source>
        <dbReference type="EMBL" id="SHG40015.1"/>
    </source>
</evidence>